<dbReference type="OrthoDB" id="2014201at2759"/>
<reference evidence="1" key="1">
    <citation type="submission" date="2017-07" db="EMBL/GenBank/DDBJ databases">
        <title>Taro Niue Genome Assembly and Annotation.</title>
        <authorList>
            <person name="Atibalentja N."/>
            <person name="Keating K."/>
            <person name="Fields C.J."/>
        </authorList>
    </citation>
    <scope>NUCLEOTIDE SEQUENCE</scope>
    <source>
        <strain evidence="1">Niue_2</strain>
        <tissue evidence="1">Leaf</tissue>
    </source>
</reference>
<keyword evidence="2" id="KW-1185">Reference proteome</keyword>
<gene>
    <name evidence="1" type="ORF">Taro_042622</name>
</gene>
<proteinExistence type="predicted"/>
<evidence type="ECO:0000313" key="1">
    <source>
        <dbReference type="EMBL" id="MQM09745.1"/>
    </source>
</evidence>
<dbReference type="Proteomes" id="UP000652761">
    <property type="component" value="Unassembled WGS sequence"/>
</dbReference>
<sequence>MAEPAITCTSDGCFLLFSNQEMNTPSVPWLKPWYWWSWPVLPLGLKWHEQRLNTIGYIRSEDVGDTNPIPKVHGHHGSDLASTTEPLKVVLQSAAKESFAFLHFMLRVVAIWSILNAYTLHFFLIPQMVHPLLSWSLYLLSSFALT</sequence>
<comment type="caution">
    <text evidence="1">The sequence shown here is derived from an EMBL/GenBank/DDBJ whole genome shotgun (WGS) entry which is preliminary data.</text>
</comment>
<protein>
    <submittedName>
        <fullName evidence="1">Uncharacterized protein</fullName>
    </submittedName>
</protein>
<organism evidence="1 2">
    <name type="scientific">Colocasia esculenta</name>
    <name type="common">Wild taro</name>
    <name type="synonym">Arum esculentum</name>
    <dbReference type="NCBI Taxonomy" id="4460"/>
    <lineage>
        <taxon>Eukaryota</taxon>
        <taxon>Viridiplantae</taxon>
        <taxon>Streptophyta</taxon>
        <taxon>Embryophyta</taxon>
        <taxon>Tracheophyta</taxon>
        <taxon>Spermatophyta</taxon>
        <taxon>Magnoliopsida</taxon>
        <taxon>Liliopsida</taxon>
        <taxon>Araceae</taxon>
        <taxon>Aroideae</taxon>
        <taxon>Colocasieae</taxon>
        <taxon>Colocasia</taxon>
    </lineage>
</organism>
<dbReference type="AlphaFoldDB" id="A0A843WYY3"/>
<accession>A0A843WYY3</accession>
<name>A0A843WYY3_COLES</name>
<evidence type="ECO:0000313" key="2">
    <source>
        <dbReference type="Proteomes" id="UP000652761"/>
    </source>
</evidence>
<dbReference type="EMBL" id="NMUH01004460">
    <property type="protein sequence ID" value="MQM09745.1"/>
    <property type="molecule type" value="Genomic_DNA"/>
</dbReference>